<evidence type="ECO:0000256" key="9">
    <source>
        <dbReference type="ARBA" id="ARBA00022842"/>
    </source>
</evidence>
<dbReference type="SUPFAM" id="SSF55681">
    <property type="entry name" value="Class II aaRS and biotin synthetases"/>
    <property type="match status" value="1"/>
</dbReference>
<dbReference type="GO" id="GO:0000049">
    <property type="term" value="F:tRNA binding"/>
    <property type="evidence" value="ECO:0007669"/>
    <property type="project" value="InterPro"/>
</dbReference>
<dbReference type="Proteomes" id="UP000176603">
    <property type="component" value="Unassembled WGS sequence"/>
</dbReference>
<comment type="caution">
    <text evidence="16">The sequence shown here is derived from an EMBL/GenBank/DDBJ whole genome shotgun (WGS) entry which is preliminary data.</text>
</comment>
<feature type="domain" description="Aminoacyl-transfer RNA synthetases class-II family profile" evidence="15">
    <location>
        <begin position="123"/>
        <end position="327"/>
    </location>
</feature>
<evidence type="ECO:0000256" key="3">
    <source>
        <dbReference type="ARBA" id="ARBA00011209"/>
    </source>
</evidence>
<feature type="binding site" evidence="13">
    <location>
        <position position="261"/>
    </location>
    <ligand>
        <name>Mg(2+)</name>
        <dbReference type="ChEBI" id="CHEBI:18420"/>
        <note>shared with beta subunit</note>
    </ligand>
</feature>
<keyword evidence="8 13" id="KW-0067">ATP-binding</keyword>
<name>A0A1F7UMI4_9BACT</name>
<dbReference type="HAMAP" id="MF_00281">
    <property type="entry name" value="Phe_tRNA_synth_alpha1"/>
    <property type="match status" value="1"/>
</dbReference>
<dbReference type="GO" id="GO:0004826">
    <property type="term" value="F:phenylalanine-tRNA ligase activity"/>
    <property type="evidence" value="ECO:0007669"/>
    <property type="project" value="UniProtKB-UniRule"/>
</dbReference>
<evidence type="ECO:0000256" key="7">
    <source>
        <dbReference type="ARBA" id="ARBA00022741"/>
    </source>
</evidence>
<organism evidence="16 17">
    <name type="scientific">Candidatus Uhrbacteria bacterium RIFCSPHIGHO2_12_FULL_60_25</name>
    <dbReference type="NCBI Taxonomy" id="1802399"/>
    <lineage>
        <taxon>Bacteria</taxon>
        <taxon>Candidatus Uhriibacteriota</taxon>
    </lineage>
</organism>
<dbReference type="GO" id="GO:0005737">
    <property type="term" value="C:cytoplasm"/>
    <property type="evidence" value="ECO:0007669"/>
    <property type="project" value="UniProtKB-SubCell"/>
</dbReference>
<dbReference type="CDD" id="cd00496">
    <property type="entry name" value="PheRS_alpha_core"/>
    <property type="match status" value="1"/>
</dbReference>
<keyword evidence="9 13" id="KW-0460">Magnesium</keyword>
<evidence type="ECO:0000256" key="4">
    <source>
        <dbReference type="ARBA" id="ARBA00022490"/>
    </source>
</evidence>
<evidence type="ECO:0000256" key="6">
    <source>
        <dbReference type="ARBA" id="ARBA00022723"/>
    </source>
</evidence>
<evidence type="ECO:0000256" key="1">
    <source>
        <dbReference type="ARBA" id="ARBA00004496"/>
    </source>
</evidence>
<comment type="subcellular location">
    <subcellularLocation>
        <location evidence="1 13">Cytoplasm</location>
    </subcellularLocation>
</comment>
<comment type="similarity">
    <text evidence="2 13">Belongs to the class-II aminoacyl-tRNA synthetase family. Phe-tRNA synthetase alpha subunit type 1 subfamily.</text>
</comment>
<dbReference type="Gene3D" id="3.30.930.10">
    <property type="entry name" value="Bira Bifunctional Protein, Domain 2"/>
    <property type="match status" value="1"/>
</dbReference>
<dbReference type="InterPro" id="IPR004188">
    <property type="entry name" value="Phe-tRNA_ligase_II_N"/>
</dbReference>
<evidence type="ECO:0000256" key="2">
    <source>
        <dbReference type="ARBA" id="ARBA00010207"/>
    </source>
</evidence>
<dbReference type="STRING" id="1802399.A3E39_01940"/>
<comment type="catalytic activity">
    <reaction evidence="12 13">
        <text>tRNA(Phe) + L-phenylalanine + ATP = L-phenylalanyl-tRNA(Phe) + AMP + diphosphate + H(+)</text>
        <dbReference type="Rhea" id="RHEA:19413"/>
        <dbReference type="Rhea" id="RHEA-COMP:9668"/>
        <dbReference type="Rhea" id="RHEA-COMP:9699"/>
        <dbReference type="ChEBI" id="CHEBI:15378"/>
        <dbReference type="ChEBI" id="CHEBI:30616"/>
        <dbReference type="ChEBI" id="CHEBI:33019"/>
        <dbReference type="ChEBI" id="CHEBI:58095"/>
        <dbReference type="ChEBI" id="CHEBI:78442"/>
        <dbReference type="ChEBI" id="CHEBI:78531"/>
        <dbReference type="ChEBI" id="CHEBI:456215"/>
        <dbReference type="EC" id="6.1.1.20"/>
    </reaction>
</comment>
<comment type="subunit">
    <text evidence="3 13">Tetramer of two alpha and two beta subunits.</text>
</comment>
<evidence type="ECO:0000259" key="15">
    <source>
        <dbReference type="PROSITE" id="PS50862"/>
    </source>
</evidence>
<dbReference type="Pfam" id="PF01409">
    <property type="entry name" value="tRNA-synt_2d"/>
    <property type="match status" value="1"/>
</dbReference>
<dbReference type="GO" id="GO:0005524">
    <property type="term" value="F:ATP binding"/>
    <property type="evidence" value="ECO:0007669"/>
    <property type="project" value="UniProtKB-UniRule"/>
</dbReference>
<evidence type="ECO:0000313" key="16">
    <source>
        <dbReference type="EMBL" id="OGL78928.1"/>
    </source>
</evidence>
<keyword evidence="5 13" id="KW-0436">Ligase</keyword>
<keyword evidence="10 13" id="KW-0648">Protein biosynthesis</keyword>
<evidence type="ECO:0000256" key="11">
    <source>
        <dbReference type="ARBA" id="ARBA00023146"/>
    </source>
</evidence>
<dbReference type="SUPFAM" id="SSF46589">
    <property type="entry name" value="tRNA-binding arm"/>
    <property type="match status" value="1"/>
</dbReference>
<dbReference type="InterPro" id="IPR010978">
    <property type="entry name" value="tRNA-bd_arm"/>
</dbReference>
<dbReference type="PROSITE" id="PS50862">
    <property type="entry name" value="AA_TRNA_LIGASE_II"/>
    <property type="match status" value="1"/>
</dbReference>
<protein>
    <recommendedName>
        <fullName evidence="13">Phenylalanine--tRNA ligase alpha subunit</fullName>
        <ecNumber evidence="13">6.1.1.20</ecNumber>
    </recommendedName>
    <alternativeName>
        <fullName evidence="13">Phenylalanyl-tRNA synthetase alpha subunit</fullName>
        <shortName evidence="13">PheRS</shortName>
    </alternativeName>
</protein>
<sequence length="354" mass="39843">MVSEKLSALKDEMLKAVEAASSLADLEAAEIRFLGRKGELTAVLRSLGDLPESERRELGRMANEVKMEGERRIAAARERLSASAASSVADSERVDVTEPGTRPPEGHLHLVTHAIREITAIFERIGFVRTREPEVEWDWYAFESLNMPPDHPARDEWETFFMDAPVHPKWGKMILTPHATSGTARILASEKPPIRAINIAKTYRRQIDVTHVPMFHQFDGVYVDKDVSLAHLIGVLDYFAKEYFGPERRARLRPHHFRFTEPSFEFDISCGVCNGTGLGPDRQKCRTCKRGWLELGGAGMLHPNVLKAAGLDPKKFSGLAFGWGVERSAVMKSGVQLDDLRVLYKNDMRFLGQF</sequence>
<evidence type="ECO:0000256" key="12">
    <source>
        <dbReference type="ARBA" id="ARBA00049255"/>
    </source>
</evidence>
<feature type="region of interest" description="Disordered" evidence="14">
    <location>
        <begin position="84"/>
        <end position="106"/>
    </location>
</feature>
<evidence type="ECO:0000256" key="13">
    <source>
        <dbReference type="HAMAP-Rule" id="MF_00281"/>
    </source>
</evidence>
<keyword evidence="4 13" id="KW-0963">Cytoplasm</keyword>
<dbReference type="EMBL" id="MGEH01000020">
    <property type="protein sequence ID" value="OGL78928.1"/>
    <property type="molecule type" value="Genomic_DNA"/>
</dbReference>
<comment type="cofactor">
    <cofactor evidence="13">
        <name>Mg(2+)</name>
        <dbReference type="ChEBI" id="CHEBI:18420"/>
    </cofactor>
    <text evidence="13">Binds 2 magnesium ions per tetramer.</text>
</comment>
<reference evidence="16 17" key="1">
    <citation type="journal article" date="2016" name="Nat. Commun.">
        <title>Thousands of microbial genomes shed light on interconnected biogeochemical processes in an aquifer system.</title>
        <authorList>
            <person name="Anantharaman K."/>
            <person name="Brown C.T."/>
            <person name="Hug L.A."/>
            <person name="Sharon I."/>
            <person name="Castelle C.J."/>
            <person name="Probst A.J."/>
            <person name="Thomas B.C."/>
            <person name="Singh A."/>
            <person name="Wilkins M.J."/>
            <person name="Karaoz U."/>
            <person name="Brodie E.L."/>
            <person name="Williams K.H."/>
            <person name="Hubbard S.S."/>
            <person name="Banfield J.F."/>
        </authorList>
    </citation>
    <scope>NUCLEOTIDE SEQUENCE [LARGE SCALE GENOMIC DNA]</scope>
</reference>
<keyword evidence="11 13" id="KW-0030">Aminoacyl-tRNA synthetase</keyword>
<dbReference type="InterPro" id="IPR022911">
    <property type="entry name" value="Phe_tRNA_ligase_alpha1_bac"/>
</dbReference>
<dbReference type="AlphaFoldDB" id="A0A1F7UMI4"/>
<accession>A0A1F7UMI4</accession>
<proteinExistence type="inferred from homology"/>
<dbReference type="Pfam" id="PF02912">
    <property type="entry name" value="Phe_tRNA-synt_N"/>
    <property type="match status" value="1"/>
</dbReference>
<dbReference type="InterPro" id="IPR004529">
    <property type="entry name" value="Phe-tRNA-synth_IIc_asu"/>
</dbReference>
<keyword evidence="7 13" id="KW-0547">Nucleotide-binding</keyword>
<keyword evidence="6 13" id="KW-0479">Metal-binding</keyword>
<dbReference type="GO" id="GO:0006432">
    <property type="term" value="P:phenylalanyl-tRNA aminoacylation"/>
    <property type="evidence" value="ECO:0007669"/>
    <property type="project" value="UniProtKB-UniRule"/>
</dbReference>
<evidence type="ECO:0000256" key="14">
    <source>
        <dbReference type="SAM" id="MobiDB-lite"/>
    </source>
</evidence>
<dbReference type="GO" id="GO:0000287">
    <property type="term" value="F:magnesium ion binding"/>
    <property type="evidence" value="ECO:0007669"/>
    <property type="project" value="UniProtKB-UniRule"/>
</dbReference>
<dbReference type="InterPro" id="IPR045864">
    <property type="entry name" value="aa-tRNA-synth_II/BPL/LPL"/>
</dbReference>
<dbReference type="InterPro" id="IPR006195">
    <property type="entry name" value="aa-tRNA-synth_II"/>
</dbReference>
<gene>
    <name evidence="13" type="primary">pheS</name>
    <name evidence="16" type="ORF">A3E39_01940</name>
</gene>
<evidence type="ECO:0000256" key="8">
    <source>
        <dbReference type="ARBA" id="ARBA00022840"/>
    </source>
</evidence>
<evidence type="ECO:0000256" key="10">
    <source>
        <dbReference type="ARBA" id="ARBA00022917"/>
    </source>
</evidence>
<evidence type="ECO:0000313" key="17">
    <source>
        <dbReference type="Proteomes" id="UP000176603"/>
    </source>
</evidence>
<dbReference type="InterPro" id="IPR002319">
    <property type="entry name" value="Phenylalanyl-tRNA_Synthase"/>
</dbReference>
<evidence type="ECO:0000256" key="5">
    <source>
        <dbReference type="ARBA" id="ARBA00022598"/>
    </source>
</evidence>
<dbReference type="NCBIfam" id="TIGR00468">
    <property type="entry name" value="pheS"/>
    <property type="match status" value="1"/>
</dbReference>
<dbReference type="EC" id="6.1.1.20" evidence="13"/>
<dbReference type="PANTHER" id="PTHR11538">
    <property type="entry name" value="PHENYLALANYL-TRNA SYNTHETASE"/>
    <property type="match status" value="1"/>
</dbReference>
<dbReference type="PANTHER" id="PTHR11538:SF41">
    <property type="entry name" value="PHENYLALANINE--TRNA LIGASE, MITOCHONDRIAL"/>
    <property type="match status" value="1"/>
</dbReference>